<dbReference type="SUPFAM" id="SSF54373">
    <property type="entry name" value="FAD-linked reductases, C-terminal domain"/>
    <property type="match status" value="1"/>
</dbReference>
<reference evidence="10" key="1">
    <citation type="submission" date="2022-10" db="EMBL/GenBank/DDBJ databases">
        <title>Genome assembly of Pristionchus species.</title>
        <authorList>
            <person name="Yoshida K."/>
            <person name="Sommer R.J."/>
        </authorList>
    </citation>
    <scope>NUCLEOTIDE SEQUENCE [LARGE SCALE GENOMIC DNA]</scope>
    <source>
        <strain evidence="10">RS5460</strain>
    </source>
</reference>
<accession>A0AAN4Z7Q2</accession>
<keyword evidence="7" id="KW-0560">Oxidoreductase</keyword>
<evidence type="ECO:0000313" key="10">
    <source>
        <dbReference type="Proteomes" id="UP001328107"/>
    </source>
</evidence>
<evidence type="ECO:0000256" key="2">
    <source>
        <dbReference type="ARBA" id="ARBA00004496"/>
    </source>
</evidence>
<dbReference type="AlphaFoldDB" id="A0AAN4Z7Q2"/>
<comment type="similarity">
    <text evidence="3">Belongs to the flavin monoamine oxidase family.</text>
</comment>
<protein>
    <recommendedName>
        <fullName evidence="8">Amine oxidase domain-containing protein</fullName>
    </recommendedName>
</protein>
<dbReference type="Gene3D" id="3.50.50.60">
    <property type="entry name" value="FAD/NAD(P)-binding domain"/>
    <property type="match status" value="1"/>
</dbReference>
<evidence type="ECO:0000256" key="5">
    <source>
        <dbReference type="ARBA" id="ARBA00022630"/>
    </source>
</evidence>
<evidence type="ECO:0000256" key="1">
    <source>
        <dbReference type="ARBA" id="ARBA00001974"/>
    </source>
</evidence>
<dbReference type="GO" id="GO:0046592">
    <property type="term" value="F:polyamine oxidase activity"/>
    <property type="evidence" value="ECO:0007669"/>
    <property type="project" value="TreeGrafter"/>
</dbReference>
<sequence>MSNNNRLPVCIIGAGVAGLSAARVLLNADVPFVIVEGSTRIGGRVFPFPHKGGFLQHGATFVNGDQNEIYRIAKKEDVIVEAVGDFDLFSDFTGVKMEEEGLSSEDKADFSEFARGLEEKYDELAEGNPRMTMKEAFEEDYEQFIVASPSRSSLRRSFDSLARFYLSYYEMEWAANCGKMALANFSHWDDESETCDQSFSLNSIGYKKIIDDLANSIPEELIRLETTVNSINYENQDSVTINFNDGTTEKFGSVIVTSSLGFLKAHASSFFSPPLKEEKMRAIESIGFGDMQKLFLEYANPFWDEEKDYSFMTIGESSSQLLGRGNLFEVVEWDRKTLTLWLSGPAVKYAGLKTDEELKYEITVHLRKAFNNSSIDFPSKVMRHSWRNDPLVLGSYSYLTPEAVEMGDANSILAEPILSSHGRPLVCFAGEATHSSFYQTTCGAYLSGEREANRLSKYHI</sequence>
<proteinExistence type="inferred from homology"/>
<dbReference type="PANTHER" id="PTHR10742:SF405">
    <property type="entry name" value="PEROXISOMAL N(1)-ACETYL-SPERMINE_SPERMIDINE OXIDASE"/>
    <property type="match status" value="1"/>
</dbReference>
<keyword evidence="4" id="KW-0963">Cytoplasm</keyword>
<comment type="cofactor">
    <cofactor evidence="1">
        <name>FAD</name>
        <dbReference type="ChEBI" id="CHEBI:57692"/>
    </cofactor>
</comment>
<keyword evidence="5" id="KW-0285">Flavoprotein</keyword>
<dbReference type="SUPFAM" id="SSF51905">
    <property type="entry name" value="FAD/NAD(P)-binding domain"/>
    <property type="match status" value="1"/>
</dbReference>
<dbReference type="Pfam" id="PF01593">
    <property type="entry name" value="Amino_oxidase"/>
    <property type="match status" value="1"/>
</dbReference>
<dbReference type="InterPro" id="IPR036188">
    <property type="entry name" value="FAD/NAD-bd_sf"/>
</dbReference>
<keyword evidence="10" id="KW-1185">Reference proteome</keyword>
<evidence type="ECO:0000256" key="4">
    <source>
        <dbReference type="ARBA" id="ARBA00022490"/>
    </source>
</evidence>
<evidence type="ECO:0000313" key="9">
    <source>
        <dbReference type="EMBL" id="GMR32025.1"/>
    </source>
</evidence>
<organism evidence="9 10">
    <name type="scientific">Pristionchus mayeri</name>
    <dbReference type="NCBI Taxonomy" id="1317129"/>
    <lineage>
        <taxon>Eukaryota</taxon>
        <taxon>Metazoa</taxon>
        <taxon>Ecdysozoa</taxon>
        <taxon>Nematoda</taxon>
        <taxon>Chromadorea</taxon>
        <taxon>Rhabditida</taxon>
        <taxon>Rhabditina</taxon>
        <taxon>Diplogasteromorpha</taxon>
        <taxon>Diplogasteroidea</taxon>
        <taxon>Neodiplogasteridae</taxon>
        <taxon>Pristionchus</taxon>
    </lineage>
</organism>
<keyword evidence="6" id="KW-0274">FAD</keyword>
<evidence type="ECO:0000259" key="8">
    <source>
        <dbReference type="Pfam" id="PF01593"/>
    </source>
</evidence>
<evidence type="ECO:0000256" key="3">
    <source>
        <dbReference type="ARBA" id="ARBA00005995"/>
    </source>
</evidence>
<evidence type="ECO:0000256" key="7">
    <source>
        <dbReference type="ARBA" id="ARBA00023002"/>
    </source>
</evidence>
<comment type="caution">
    <text evidence="9">The sequence shown here is derived from an EMBL/GenBank/DDBJ whole genome shotgun (WGS) entry which is preliminary data.</text>
</comment>
<dbReference type="InterPro" id="IPR002937">
    <property type="entry name" value="Amino_oxidase"/>
</dbReference>
<feature type="domain" description="Amine oxidase" evidence="8">
    <location>
        <begin position="16"/>
        <end position="455"/>
    </location>
</feature>
<comment type="subcellular location">
    <subcellularLocation>
        <location evidence="2">Cytoplasm</location>
    </subcellularLocation>
</comment>
<dbReference type="Gene3D" id="3.90.660.10">
    <property type="match status" value="1"/>
</dbReference>
<dbReference type="PANTHER" id="PTHR10742">
    <property type="entry name" value="FLAVIN MONOAMINE OXIDASE"/>
    <property type="match status" value="1"/>
</dbReference>
<name>A0AAN4Z7Q2_9BILA</name>
<gene>
    <name evidence="9" type="ORF">PMAYCL1PPCAC_02220</name>
</gene>
<dbReference type="InterPro" id="IPR050281">
    <property type="entry name" value="Flavin_monoamine_oxidase"/>
</dbReference>
<dbReference type="GO" id="GO:0005737">
    <property type="term" value="C:cytoplasm"/>
    <property type="evidence" value="ECO:0007669"/>
    <property type="project" value="UniProtKB-SubCell"/>
</dbReference>
<evidence type="ECO:0000256" key="6">
    <source>
        <dbReference type="ARBA" id="ARBA00022827"/>
    </source>
</evidence>
<dbReference type="Proteomes" id="UP001328107">
    <property type="component" value="Unassembled WGS sequence"/>
</dbReference>
<dbReference type="EMBL" id="BTRK01000001">
    <property type="protein sequence ID" value="GMR32025.1"/>
    <property type="molecule type" value="Genomic_DNA"/>
</dbReference>